<protein>
    <submittedName>
        <fullName evidence="2">Translation initiation factor</fullName>
    </submittedName>
</protein>
<proteinExistence type="predicted"/>
<evidence type="ECO:0000256" key="1">
    <source>
        <dbReference type="SAM" id="MobiDB-lite"/>
    </source>
</evidence>
<dbReference type="GO" id="GO:0003729">
    <property type="term" value="F:mRNA binding"/>
    <property type="evidence" value="ECO:0007669"/>
    <property type="project" value="TreeGrafter"/>
</dbReference>
<dbReference type="AlphaFoldDB" id="A0AAV3Q6N7"/>
<feature type="region of interest" description="Disordered" evidence="1">
    <location>
        <begin position="1"/>
        <end position="58"/>
    </location>
</feature>
<comment type="caution">
    <text evidence="2">The sequence shown here is derived from an EMBL/GenBank/DDBJ whole genome shotgun (WGS) entry which is preliminary data.</text>
</comment>
<feature type="compositionally biased region" description="Basic and acidic residues" evidence="1">
    <location>
        <begin position="215"/>
        <end position="225"/>
    </location>
</feature>
<evidence type="ECO:0000313" key="3">
    <source>
        <dbReference type="Proteomes" id="UP001454036"/>
    </source>
</evidence>
<keyword evidence="2" id="KW-0648">Protein biosynthesis</keyword>
<accession>A0AAV3Q6N7</accession>
<dbReference type="InterPro" id="IPR010433">
    <property type="entry name" value="EIF-4B_pln"/>
</dbReference>
<dbReference type="Pfam" id="PF06273">
    <property type="entry name" value="eIF-4B"/>
    <property type="match status" value="1"/>
</dbReference>
<keyword evidence="2" id="KW-0396">Initiation factor</keyword>
<organism evidence="2 3">
    <name type="scientific">Lithospermum erythrorhizon</name>
    <name type="common">Purple gromwell</name>
    <name type="synonym">Lithospermum officinale var. erythrorhizon</name>
    <dbReference type="NCBI Taxonomy" id="34254"/>
    <lineage>
        <taxon>Eukaryota</taxon>
        <taxon>Viridiplantae</taxon>
        <taxon>Streptophyta</taxon>
        <taxon>Embryophyta</taxon>
        <taxon>Tracheophyta</taxon>
        <taxon>Spermatophyta</taxon>
        <taxon>Magnoliopsida</taxon>
        <taxon>eudicotyledons</taxon>
        <taxon>Gunneridae</taxon>
        <taxon>Pentapetalae</taxon>
        <taxon>asterids</taxon>
        <taxon>lamiids</taxon>
        <taxon>Boraginales</taxon>
        <taxon>Boraginaceae</taxon>
        <taxon>Boraginoideae</taxon>
        <taxon>Lithospermeae</taxon>
        <taxon>Lithospermum</taxon>
    </lineage>
</organism>
<feature type="region of interest" description="Disordered" evidence="1">
    <location>
        <begin position="355"/>
        <end position="381"/>
    </location>
</feature>
<reference evidence="2 3" key="1">
    <citation type="submission" date="2024-01" db="EMBL/GenBank/DDBJ databases">
        <title>The complete chloroplast genome sequence of Lithospermum erythrorhizon: insights into the phylogenetic relationship among Boraginaceae species and the maternal lineages of purple gromwells.</title>
        <authorList>
            <person name="Okada T."/>
            <person name="Watanabe K."/>
        </authorList>
    </citation>
    <scope>NUCLEOTIDE SEQUENCE [LARGE SCALE GENOMIC DNA]</scope>
</reference>
<feature type="compositionally biased region" description="Basic and acidic residues" evidence="1">
    <location>
        <begin position="327"/>
        <end position="337"/>
    </location>
</feature>
<sequence>MAATMSAWSKPGAWALDSEENEQDLLNQPTPTIPESDFPSLDAVSKTKTKKKKPQKTLSLSQFATYSVADNQKDELLNLPTAPRERTEEELNQSRLGGGFRSYDGNRGSRGGFGREGGNREFGGSRADENHNWGATKKSSFVGGGFDRESNNREFGVSRADENENWGAGKKANIGGGGGFERRERGEKVGFFSDSSLSRADEVDNWAANKAFVESDGRRNERRGGFEVNGGGGGADSENWMRKKENEGQKFGGSFDSLRSRRGGNESMNIPDSDTWGRKREEGNGNGVVGARPRLNLQPRTKPLGDGQQKGDDDVVKPKGSNPFGEARPREEVLKEKGQDYKEIDEKLEAVKVKEGVSSPDGKRGFGINNGRVNSSEGRTENAWRKPLVLEPSRCVFVA</sequence>
<name>A0AAV3Q6N7_LITER</name>
<dbReference type="PANTHER" id="PTHR32091:SF17">
    <property type="entry name" value="EUKARYOTIC TRANSLATION INITIATION FACTOR 4B3"/>
    <property type="match status" value="1"/>
</dbReference>
<feature type="region of interest" description="Disordered" evidence="1">
    <location>
        <begin position="70"/>
        <end position="183"/>
    </location>
</feature>
<keyword evidence="3" id="KW-1185">Reference proteome</keyword>
<dbReference type="GO" id="GO:0003743">
    <property type="term" value="F:translation initiation factor activity"/>
    <property type="evidence" value="ECO:0007669"/>
    <property type="project" value="UniProtKB-KW"/>
</dbReference>
<feature type="compositionally biased region" description="Basic and acidic residues" evidence="1">
    <location>
        <begin position="239"/>
        <end position="248"/>
    </location>
</feature>
<evidence type="ECO:0000313" key="2">
    <source>
        <dbReference type="EMBL" id="GAA0159071.1"/>
    </source>
</evidence>
<dbReference type="EMBL" id="BAABME010003515">
    <property type="protein sequence ID" value="GAA0159071.1"/>
    <property type="molecule type" value="Genomic_DNA"/>
</dbReference>
<feature type="region of interest" description="Disordered" evidence="1">
    <location>
        <begin position="215"/>
        <end position="337"/>
    </location>
</feature>
<dbReference type="Proteomes" id="UP001454036">
    <property type="component" value="Unassembled WGS sequence"/>
</dbReference>
<gene>
    <name evidence="2" type="ORF">LIER_15942</name>
</gene>
<dbReference type="PANTHER" id="PTHR32091">
    <property type="entry name" value="EUKARYOTIC TRANSLATION INITIATION FACTOR 4B"/>
    <property type="match status" value="1"/>
</dbReference>